<evidence type="ECO:0000313" key="2">
    <source>
        <dbReference type="EMBL" id="KAF3278225.1"/>
    </source>
</evidence>
<dbReference type="Gene3D" id="3.40.50.150">
    <property type="entry name" value="Vaccinia Virus protein VP39"/>
    <property type="match status" value="1"/>
</dbReference>
<gene>
    <name evidence="2" type="ORF">TWF970_004676</name>
</gene>
<protein>
    <recommendedName>
        <fullName evidence="4">Methyltransferase domain-containing protein</fullName>
    </recommendedName>
</protein>
<dbReference type="EMBL" id="JAABOJ010000025">
    <property type="protein sequence ID" value="KAF3278225.1"/>
    <property type="molecule type" value="Genomic_DNA"/>
</dbReference>
<dbReference type="Proteomes" id="UP000474640">
    <property type="component" value="Unassembled WGS sequence"/>
</dbReference>
<organism evidence="2 3">
    <name type="scientific">Orbilia oligospora</name>
    <name type="common">Nematode-trapping fungus</name>
    <name type="synonym">Arthrobotrys oligospora</name>
    <dbReference type="NCBI Taxonomy" id="2813651"/>
    <lineage>
        <taxon>Eukaryota</taxon>
        <taxon>Fungi</taxon>
        <taxon>Dikarya</taxon>
        <taxon>Ascomycota</taxon>
        <taxon>Pezizomycotina</taxon>
        <taxon>Orbiliomycetes</taxon>
        <taxon>Orbiliales</taxon>
        <taxon>Orbiliaceae</taxon>
        <taxon>Orbilia</taxon>
    </lineage>
</organism>
<feature type="compositionally biased region" description="Low complexity" evidence="1">
    <location>
        <begin position="1"/>
        <end position="16"/>
    </location>
</feature>
<reference evidence="2 3" key="1">
    <citation type="submission" date="2020-01" db="EMBL/GenBank/DDBJ databases">
        <authorList>
            <person name="Palmer J.M."/>
        </authorList>
    </citation>
    <scope>NUCLEOTIDE SEQUENCE [LARGE SCALE GENOMIC DNA]</scope>
    <source>
        <strain evidence="2 3">TWF970</strain>
    </source>
</reference>
<name>A0A7C8VA81_ORBOL</name>
<accession>A0A7C8VA81</accession>
<comment type="caution">
    <text evidence="2">The sequence shown here is derived from an EMBL/GenBank/DDBJ whole genome shotgun (WGS) entry which is preliminary data.</text>
</comment>
<dbReference type="SUPFAM" id="SSF53335">
    <property type="entry name" value="S-adenosyl-L-methionine-dependent methyltransferases"/>
    <property type="match status" value="1"/>
</dbReference>
<dbReference type="AlphaFoldDB" id="A0A7C8VA81"/>
<evidence type="ECO:0008006" key="4">
    <source>
        <dbReference type="Google" id="ProtNLM"/>
    </source>
</evidence>
<sequence>MSAAVTSSSSSSSAHSHMGRSRSPEDEKYYLRFDDDAKLRLSQQNRVTRELMGGKFLSDKVVSHLQAISDSGRRPRICDIGTGPGDWMFDTQAQLRSLDIQAIFHGYDLFPIHFPSKGEQESKDVYFYKLNIHDKSTLPELLVEKYDVVHVRYMSIVILGQQWEGAFGNCLGFLEPGGVMIWEEILFDEFEMSDRLEYPHAARIFDMGVAMFIRNGLLLNCSPKLTPLFETNFQQSTQTKFSTTNLNEDWQRLQAKNMYMVTREMLMKKLEAGAKEEAAEELGFGSADEAIETADLSMEDYRKGCLTNMTICQWIGEGFGG</sequence>
<proteinExistence type="predicted"/>
<evidence type="ECO:0000313" key="3">
    <source>
        <dbReference type="Proteomes" id="UP000474640"/>
    </source>
</evidence>
<dbReference type="InterPro" id="IPR029063">
    <property type="entry name" value="SAM-dependent_MTases_sf"/>
</dbReference>
<feature type="region of interest" description="Disordered" evidence="1">
    <location>
        <begin position="1"/>
        <end position="25"/>
    </location>
</feature>
<dbReference type="OrthoDB" id="417697at2759"/>
<evidence type="ECO:0000256" key="1">
    <source>
        <dbReference type="SAM" id="MobiDB-lite"/>
    </source>
</evidence>